<dbReference type="PANTHER" id="PTHR20852">
    <property type="entry name" value="GLUTAMINE SYNTHETASE"/>
    <property type="match status" value="1"/>
</dbReference>
<keyword evidence="2" id="KW-1185">Reference proteome</keyword>
<dbReference type="Gene3D" id="3.10.20.70">
    <property type="entry name" value="Glutamine synthetase, N-terminal domain"/>
    <property type="match status" value="1"/>
</dbReference>
<reference evidence="1 2" key="1">
    <citation type="journal article" date="2017" name="Gigascience">
        <title>Draft genome of the honey bee ectoparasitic mite, Tropilaelaps mercedesae, is shaped by the parasitic life history.</title>
        <authorList>
            <person name="Dong X."/>
            <person name="Armstrong S.D."/>
            <person name="Xia D."/>
            <person name="Makepeace B.L."/>
            <person name="Darby A.C."/>
            <person name="Kadowaki T."/>
        </authorList>
    </citation>
    <scope>NUCLEOTIDE SEQUENCE [LARGE SCALE GENOMIC DNA]</scope>
    <source>
        <strain evidence="1">Wuxi-XJTLU</strain>
    </source>
</reference>
<evidence type="ECO:0000313" key="2">
    <source>
        <dbReference type="Proteomes" id="UP000192247"/>
    </source>
</evidence>
<proteinExistence type="predicted"/>
<dbReference type="GO" id="GO:0005737">
    <property type="term" value="C:cytoplasm"/>
    <property type="evidence" value="ECO:0007669"/>
    <property type="project" value="TreeGrafter"/>
</dbReference>
<protein>
    <submittedName>
        <fullName evidence="1">Glutamine synthetase 1</fullName>
    </submittedName>
</protein>
<dbReference type="Proteomes" id="UP000192247">
    <property type="component" value="Unassembled WGS sequence"/>
</dbReference>
<dbReference type="GO" id="GO:0006542">
    <property type="term" value="P:glutamine biosynthetic process"/>
    <property type="evidence" value="ECO:0007669"/>
    <property type="project" value="InterPro"/>
</dbReference>
<gene>
    <name evidence="1" type="ORF">BIW11_03216</name>
</gene>
<comment type="caution">
    <text evidence="1">The sequence shown here is derived from an EMBL/GenBank/DDBJ whole genome shotgun (WGS) entry which is preliminary data.</text>
</comment>
<dbReference type="GO" id="GO:0004356">
    <property type="term" value="F:glutamine synthetase activity"/>
    <property type="evidence" value="ECO:0007669"/>
    <property type="project" value="InterPro"/>
</dbReference>
<dbReference type="PANTHER" id="PTHR20852:SF44">
    <property type="entry name" value="GLUTAMINE SYNTHETASE 1, MITOCHONDRIAL"/>
    <property type="match status" value="1"/>
</dbReference>
<evidence type="ECO:0000313" key="1">
    <source>
        <dbReference type="EMBL" id="OQR75663.1"/>
    </source>
</evidence>
<name>A0A1V9XQG5_9ACAR</name>
<dbReference type="InterPro" id="IPR036651">
    <property type="entry name" value="Gln_synt_N_sf"/>
</dbReference>
<dbReference type="EMBL" id="MNPL01006015">
    <property type="protein sequence ID" value="OQR75663.1"/>
    <property type="molecule type" value="Genomic_DNA"/>
</dbReference>
<accession>A0A1V9XQG5</accession>
<organism evidence="1 2">
    <name type="scientific">Tropilaelaps mercedesae</name>
    <dbReference type="NCBI Taxonomy" id="418985"/>
    <lineage>
        <taxon>Eukaryota</taxon>
        <taxon>Metazoa</taxon>
        <taxon>Ecdysozoa</taxon>
        <taxon>Arthropoda</taxon>
        <taxon>Chelicerata</taxon>
        <taxon>Arachnida</taxon>
        <taxon>Acari</taxon>
        <taxon>Parasitiformes</taxon>
        <taxon>Mesostigmata</taxon>
        <taxon>Gamasina</taxon>
        <taxon>Dermanyssoidea</taxon>
        <taxon>Laelapidae</taxon>
        <taxon>Tropilaelaps</taxon>
    </lineage>
</organism>
<dbReference type="InterPro" id="IPR050292">
    <property type="entry name" value="Glutamine_Synthetase"/>
</dbReference>
<dbReference type="AlphaFoldDB" id="A0A1V9XQG5"/>
<dbReference type="InParanoid" id="A0A1V9XQG5"/>
<dbReference type="STRING" id="418985.A0A1V9XQG5"/>
<sequence length="156" mass="17602">MNILMKTALDFVRAIKRRRSYMKRTLHTGGDMSSRVITFNYLRDLAQLDEGCILPEWNYNGASTYQARGGNSDTLMQPVAIYDDSTHPGGKKKLELCDAYSPNGANTMNKIKDEHPSFVIEQEYALLYRSGKPCGWPEGHNPSAESILLWPWGTAK</sequence>